<dbReference type="InterPro" id="IPR050570">
    <property type="entry name" value="Cell_wall_metabolism_enzyme"/>
</dbReference>
<dbReference type="Pfam" id="PF01551">
    <property type="entry name" value="Peptidase_M23"/>
    <property type="match status" value="1"/>
</dbReference>
<dbReference type="InterPro" id="IPR011055">
    <property type="entry name" value="Dup_hybrid_motif"/>
</dbReference>
<feature type="domain" description="M23ase beta-sheet core" evidence="3">
    <location>
        <begin position="442"/>
        <end position="538"/>
    </location>
</feature>
<feature type="compositionally biased region" description="Pro residues" evidence="2">
    <location>
        <begin position="71"/>
        <end position="122"/>
    </location>
</feature>
<keyword evidence="1" id="KW-0175">Coiled coil</keyword>
<feature type="compositionally biased region" description="Low complexity" evidence="2">
    <location>
        <begin position="156"/>
        <end position="173"/>
    </location>
</feature>
<evidence type="ECO:0000313" key="5">
    <source>
        <dbReference type="Proteomes" id="UP000298355"/>
    </source>
</evidence>
<feature type="compositionally biased region" description="Low complexity" evidence="2">
    <location>
        <begin position="56"/>
        <end position="70"/>
    </location>
</feature>
<dbReference type="PANTHER" id="PTHR21666:SF270">
    <property type="entry name" value="MUREIN HYDROLASE ACTIVATOR ENVC"/>
    <property type="match status" value="1"/>
</dbReference>
<dbReference type="Proteomes" id="UP000298355">
    <property type="component" value="Unassembled WGS sequence"/>
</dbReference>
<dbReference type="Gene3D" id="2.70.70.10">
    <property type="entry name" value="Glucose Permease (Domain IIA)"/>
    <property type="match status" value="1"/>
</dbReference>
<keyword evidence="5" id="KW-1185">Reference proteome</keyword>
<feature type="compositionally biased region" description="Low complexity" evidence="2">
    <location>
        <begin position="33"/>
        <end position="47"/>
    </location>
</feature>
<evidence type="ECO:0000256" key="1">
    <source>
        <dbReference type="SAM" id="Coils"/>
    </source>
</evidence>
<organism evidence="4 5">
    <name type="scientific">Cryobacterium breve</name>
    <dbReference type="NCBI Taxonomy" id="1259258"/>
    <lineage>
        <taxon>Bacteria</taxon>
        <taxon>Bacillati</taxon>
        <taxon>Actinomycetota</taxon>
        <taxon>Actinomycetes</taxon>
        <taxon>Micrococcales</taxon>
        <taxon>Microbacteriaceae</taxon>
        <taxon>Cryobacterium</taxon>
    </lineage>
</organism>
<name>A0ABY2IUI4_9MICO</name>
<feature type="region of interest" description="Disordered" evidence="2">
    <location>
        <begin position="414"/>
        <end position="436"/>
    </location>
</feature>
<accession>A0ABY2IUI4</accession>
<dbReference type="SUPFAM" id="SSF51261">
    <property type="entry name" value="Duplicated hybrid motif"/>
    <property type="match status" value="1"/>
</dbReference>
<dbReference type="EMBL" id="SOGJ01000035">
    <property type="protein sequence ID" value="TFC95113.1"/>
    <property type="molecule type" value="Genomic_DNA"/>
</dbReference>
<dbReference type="CDD" id="cd12797">
    <property type="entry name" value="M23_peptidase"/>
    <property type="match status" value="1"/>
</dbReference>
<reference evidence="4 5" key="1">
    <citation type="submission" date="2019-03" db="EMBL/GenBank/DDBJ databases">
        <title>Genomics of glacier-inhabiting Cryobacterium strains.</title>
        <authorList>
            <person name="Liu Q."/>
            <person name="Xin Y.-H."/>
        </authorList>
    </citation>
    <scope>NUCLEOTIDE SEQUENCE [LARGE SCALE GENOMIC DNA]</scope>
    <source>
        <strain evidence="4 5">TMT4-23</strain>
    </source>
</reference>
<proteinExistence type="predicted"/>
<comment type="caution">
    <text evidence="4">The sequence shown here is derived from an EMBL/GenBank/DDBJ whole genome shotgun (WGS) entry which is preliminary data.</text>
</comment>
<protein>
    <submittedName>
        <fullName evidence="4">M23 family metallopeptidase</fullName>
    </submittedName>
</protein>
<dbReference type="InterPro" id="IPR016047">
    <property type="entry name" value="M23ase_b-sheet_dom"/>
</dbReference>
<evidence type="ECO:0000259" key="3">
    <source>
        <dbReference type="Pfam" id="PF01551"/>
    </source>
</evidence>
<feature type="compositionally biased region" description="Low complexity" evidence="2">
    <location>
        <begin position="11"/>
        <end position="23"/>
    </location>
</feature>
<sequence>MIVALALVGVPQPAQAQADDPAPVSGAETVMDATPTAVPEVPTGPTATPTPPGAPNPARTSTEPTSTEPANPTPPEPSPTPEPFPAPAPTVTPEPTPAPAPTPEPTPAPTPTPTPEPTPAPTATPTVPDATPTPTPSSTPPTTSTPTPEPPPAVPPATAGAAPTVDRSAVQRAGAAEASAAQAAASRAAAAKATASTGRLRAIEQASAERARAQHAASYSAALSRHSRAQSTYDAAKLAYATTRADYDAAARQADLVRNLGAAATAMAEASRRALATLVRANLQQSGPEVVDVLLAGDRTGSDLLAGLATIDTLDRLTASLDEVHARVDAETKREKALQDQDAVLRTTLEAIPLAATRIAMEDAQQQLDAAAAEVADLAASTPVALSLTPLPDPSPVAATDNFSGRLRGQLSAQGWAAPAIGSRSDGYGPRPDRPLPEVSDFHRGTDIAAACGAAVYAASAGVVTASERLGTYGNWILIEHGSGAATGYAHLAEGQTVVSVGETVIAGQVIASVGSTGASTGCHLHFEVRVNGTAIDPQPFLAQRGVGFD</sequence>
<feature type="region of interest" description="Disordered" evidence="2">
    <location>
        <begin position="9"/>
        <end position="173"/>
    </location>
</feature>
<gene>
    <name evidence="4" type="ORF">E3O65_15660</name>
</gene>
<feature type="coiled-coil region" evidence="1">
    <location>
        <begin position="354"/>
        <end position="381"/>
    </location>
</feature>
<evidence type="ECO:0000256" key="2">
    <source>
        <dbReference type="SAM" id="MobiDB-lite"/>
    </source>
</evidence>
<dbReference type="PANTHER" id="PTHR21666">
    <property type="entry name" value="PEPTIDASE-RELATED"/>
    <property type="match status" value="1"/>
</dbReference>
<evidence type="ECO:0000313" key="4">
    <source>
        <dbReference type="EMBL" id="TFC95113.1"/>
    </source>
</evidence>